<dbReference type="GO" id="GO:0071897">
    <property type="term" value="P:DNA biosynthetic process"/>
    <property type="evidence" value="ECO:0007669"/>
    <property type="project" value="UniProtKB-ARBA"/>
</dbReference>
<name>A0A6H5H3P6_9HEMI</name>
<keyword evidence="4" id="KW-1185">Reference proteome</keyword>
<sequence length="317" mass="34263">MCWGYSWTSRGAFDNVWWPFIIDRLLARGCPPPLVGIVQSYLADRVVMMKEGDLSVRKGVTKGCPQGSVLGPQLWNMAFDELLEALESAGFPVIAYADDAVVLVEGGSRRALEEGGAGVAGILEAWSASSKLEFCKSKSEWMLLKGHLDPRRGPHIVWGGQTMRGTQRVKYLGVTLTSGLRLGDHVEDVCERAKRAFFKVARLSGSGWGLTGDDLLVIYRGVFLGILLYAVPAWWPVLSPRSILERKLGSAQRAVLLKVVRAYRTTSGGGRECAGWGAPGAIGGGSEACGLLHCQGAAVRGGRAHGRWGRSGRHDQD</sequence>
<protein>
    <recommendedName>
        <fullName evidence="2">Reverse transcriptase domain-containing protein</fullName>
    </recommendedName>
</protein>
<proteinExistence type="predicted"/>
<evidence type="ECO:0000313" key="3">
    <source>
        <dbReference type="EMBL" id="CAB0010423.1"/>
    </source>
</evidence>
<accession>A0A6H5H3P6</accession>
<dbReference type="PANTHER" id="PTHR33332">
    <property type="entry name" value="REVERSE TRANSCRIPTASE DOMAIN-CONTAINING PROTEIN"/>
    <property type="match status" value="1"/>
</dbReference>
<organism evidence="3 4">
    <name type="scientific">Nesidiocoris tenuis</name>
    <dbReference type="NCBI Taxonomy" id="355587"/>
    <lineage>
        <taxon>Eukaryota</taxon>
        <taxon>Metazoa</taxon>
        <taxon>Ecdysozoa</taxon>
        <taxon>Arthropoda</taxon>
        <taxon>Hexapoda</taxon>
        <taxon>Insecta</taxon>
        <taxon>Pterygota</taxon>
        <taxon>Neoptera</taxon>
        <taxon>Paraneoptera</taxon>
        <taxon>Hemiptera</taxon>
        <taxon>Heteroptera</taxon>
        <taxon>Panheteroptera</taxon>
        <taxon>Cimicomorpha</taxon>
        <taxon>Miridae</taxon>
        <taxon>Dicyphina</taxon>
        <taxon>Nesidiocoris</taxon>
    </lineage>
</organism>
<reference evidence="3 4" key="1">
    <citation type="submission" date="2020-02" db="EMBL/GenBank/DDBJ databases">
        <authorList>
            <person name="Ferguson B K."/>
        </authorList>
    </citation>
    <scope>NUCLEOTIDE SEQUENCE [LARGE SCALE GENOMIC DNA]</scope>
</reference>
<dbReference type="Pfam" id="PF00078">
    <property type="entry name" value="RVT_1"/>
    <property type="match status" value="1"/>
</dbReference>
<dbReference type="Proteomes" id="UP000479000">
    <property type="component" value="Unassembled WGS sequence"/>
</dbReference>
<gene>
    <name evidence="3" type="ORF">NTEN_LOCUS15467</name>
</gene>
<evidence type="ECO:0000259" key="2">
    <source>
        <dbReference type="PROSITE" id="PS50878"/>
    </source>
</evidence>
<evidence type="ECO:0000313" key="4">
    <source>
        <dbReference type="Proteomes" id="UP000479000"/>
    </source>
</evidence>
<dbReference type="AlphaFoldDB" id="A0A6H5H3P6"/>
<dbReference type="PROSITE" id="PS50878">
    <property type="entry name" value="RT_POL"/>
    <property type="match status" value="1"/>
</dbReference>
<dbReference type="OrthoDB" id="6749631at2759"/>
<keyword evidence="1" id="KW-0472">Membrane</keyword>
<dbReference type="InterPro" id="IPR043502">
    <property type="entry name" value="DNA/RNA_pol_sf"/>
</dbReference>
<dbReference type="SUPFAM" id="SSF56672">
    <property type="entry name" value="DNA/RNA polymerases"/>
    <property type="match status" value="1"/>
</dbReference>
<keyword evidence="1" id="KW-1133">Transmembrane helix</keyword>
<dbReference type="EMBL" id="CADCXU010023031">
    <property type="protein sequence ID" value="CAB0010423.1"/>
    <property type="molecule type" value="Genomic_DNA"/>
</dbReference>
<dbReference type="InterPro" id="IPR000477">
    <property type="entry name" value="RT_dom"/>
</dbReference>
<feature type="transmembrane region" description="Helical" evidence="1">
    <location>
        <begin position="217"/>
        <end position="238"/>
    </location>
</feature>
<keyword evidence="1" id="KW-0812">Transmembrane</keyword>
<feature type="domain" description="Reverse transcriptase" evidence="2">
    <location>
        <begin position="1"/>
        <end position="176"/>
    </location>
</feature>
<evidence type="ECO:0000256" key="1">
    <source>
        <dbReference type="SAM" id="Phobius"/>
    </source>
</evidence>